<dbReference type="InterPro" id="IPR038595">
    <property type="entry name" value="LOR_sf"/>
</dbReference>
<name>A0A3N4RQT1_9ACTN</name>
<dbReference type="Proteomes" id="UP000266906">
    <property type="component" value="Unassembled WGS sequence"/>
</dbReference>
<dbReference type="EMBL" id="RKQG01000001">
    <property type="protein sequence ID" value="RPE33429.1"/>
    <property type="molecule type" value="Genomic_DNA"/>
</dbReference>
<comment type="caution">
    <text evidence="2">The sequence shown here is derived from an EMBL/GenBank/DDBJ whole genome shotgun (WGS) entry which is preliminary data.</text>
</comment>
<dbReference type="AlphaFoldDB" id="A0A3N4RQT1"/>
<organism evidence="2 3">
    <name type="scientific">Kitasatospora cineracea</name>
    <dbReference type="NCBI Taxonomy" id="88074"/>
    <lineage>
        <taxon>Bacteria</taxon>
        <taxon>Bacillati</taxon>
        <taxon>Actinomycetota</taxon>
        <taxon>Actinomycetes</taxon>
        <taxon>Kitasatosporales</taxon>
        <taxon>Streptomycetaceae</taxon>
        <taxon>Kitasatospora</taxon>
    </lineage>
</organism>
<dbReference type="InterPro" id="IPR025659">
    <property type="entry name" value="Tubby-like_C"/>
</dbReference>
<sequence length="163" mass="18590">MGRKFVVKERLFAVGDDYWVEDEHGEKCFLVDGKVLRMRDTFELQDPAGNTVATIREKVLTVRDAMKIENADGDVVATVRKKLFTPFHDKYHVELENGGEYEIHGDLIDKEYTVKGGGHHLAEVSRKWFRIRDTYGVEIADGVDVPLMIAVAVCLDRLVEHND</sequence>
<reference evidence="2 3" key="1">
    <citation type="submission" date="2018-11" db="EMBL/GenBank/DDBJ databases">
        <title>Sequencing the genomes of 1000 actinobacteria strains.</title>
        <authorList>
            <person name="Klenk H.-P."/>
        </authorList>
    </citation>
    <scope>NUCLEOTIDE SEQUENCE [LARGE SCALE GENOMIC DNA]</scope>
    <source>
        <strain evidence="2 3">DSM 44781</strain>
    </source>
</reference>
<dbReference type="SUPFAM" id="SSF54518">
    <property type="entry name" value="Tubby C-terminal domain-like"/>
    <property type="match status" value="1"/>
</dbReference>
<dbReference type="PANTHER" id="PTHR31087">
    <property type="match status" value="1"/>
</dbReference>
<dbReference type="Pfam" id="PF04525">
    <property type="entry name" value="LOR"/>
    <property type="match status" value="1"/>
</dbReference>
<evidence type="ECO:0000256" key="1">
    <source>
        <dbReference type="ARBA" id="ARBA00005437"/>
    </source>
</evidence>
<dbReference type="Gene3D" id="2.40.160.200">
    <property type="entry name" value="LURP1-related"/>
    <property type="match status" value="1"/>
</dbReference>
<gene>
    <name evidence="2" type="ORF">EDD38_1719</name>
</gene>
<comment type="similarity">
    <text evidence="1">Belongs to the LOR family.</text>
</comment>
<evidence type="ECO:0000313" key="2">
    <source>
        <dbReference type="EMBL" id="RPE33429.1"/>
    </source>
</evidence>
<accession>A0A3N4RQT1</accession>
<protein>
    <submittedName>
        <fullName evidence="2">Uncharacterized protein YxjI</fullName>
    </submittedName>
</protein>
<dbReference type="PANTHER" id="PTHR31087:SF161">
    <property type="entry name" value="TUBBY C 2 FAMILY PROTEIN"/>
    <property type="match status" value="1"/>
</dbReference>
<keyword evidence="3" id="KW-1185">Reference proteome</keyword>
<dbReference type="RefSeq" id="WP_123817770.1">
    <property type="nucleotide sequence ID" value="NZ_RKQG01000001.1"/>
</dbReference>
<dbReference type="InterPro" id="IPR007612">
    <property type="entry name" value="LOR"/>
</dbReference>
<proteinExistence type="inferred from homology"/>
<evidence type="ECO:0000313" key="3">
    <source>
        <dbReference type="Proteomes" id="UP000266906"/>
    </source>
</evidence>